<accession>A0A8K0H0N4</accession>
<evidence type="ECO:0000256" key="1">
    <source>
        <dbReference type="SAM" id="MobiDB-lite"/>
    </source>
</evidence>
<evidence type="ECO:0000313" key="2">
    <source>
        <dbReference type="EMBL" id="KAF3443517.1"/>
    </source>
</evidence>
<evidence type="ECO:0000313" key="3">
    <source>
        <dbReference type="Proteomes" id="UP000796880"/>
    </source>
</evidence>
<dbReference type="OrthoDB" id="1898655at2759"/>
<proteinExistence type="predicted"/>
<dbReference type="PANTHER" id="PTHR31390">
    <property type="entry name" value="EXPRESSED PROTEIN"/>
    <property type="match status" value="1"/>
</dbReference>
<dbReference type="Proteomes" id="UP000796880">
    <property type="component" value="Unassembled WGS sequence"/>
</dbReference>
<feature type="region of interest" description="Disordered" evidence="1">
    <location>
        <begin position="343"/>
        <end position="377"/>
    </location>
</feature>
<protein>
    <submittedName>
        <fullName evidence="2">Uncharacterized protein</fullName>
    </submittedName>
</protein>
<comment type="caution">
    <text evidence="2">The sequence shown here is derived from an EMBL/GenBank/DDBJ whole genome shotgun (WGS) entry which is preliminary data.</text>
</comment>
<gene>
    <name evidence="2" type="ORF">FNV43_RR13201</name>
</gene>
<feature type="region of interest" description="Disordered" evidence="1">
    <location>
        <begin position="1"/>
        <end position="57"/>
    </location>
</feature>
<keyword evidence="3" id="KW-1185">Reference proteome</keyword>
<feature type="compositionally biased region" description="Polar residues" evidence="1">
    <location>
        <begin position="18"/>
        <end position="44"/>
    </location>
</feature>
<dbReference type="AlphaFoldDB" id="A0A8K0H0N4"/>
<dbReference type="PANTHER" id="PTHR31390:SF4">
    <property type="entry name" value="DUF3527 DOMAIN-CONTAINING PROTEIN"/>
    <property type="match status" value="1"/>
</dbReference>
<organism evidence="2 3">
    <name type="scientific">Rhamnella rubrinervis</name>
    <dbReference type="NCBI Taxonomy" id="2594499"/>
    <lineage>
        <taxon>Eukaryota</taxon>
        <taxon>Viridiplantae</taxon>
        <taxon>Streptophyta</taxon>
        <taxon>Embryophyta</taxon>
        <taxon>Tracheophyta</taxon>
        <taxon>Spermatophyta</taxon>
        <taxon>Magnoliopsida</taxon>
        <taxon>eudicotyledons</taxon>
        <taxon>Gunneridae</taxon>
        <taxon>Pentapetalae</taxon>
        <taxon>rosids</taxon>
        <taxon>fabids</taxon>
        <taxon>Rosales</taxon>
        <taxon>Rhamnaceae</taxon>
        <taxon>rhamnoid group</taxon>
        <taxon>Rhamneae</taxon>
        <taxon>Rhamnella</taxon>
    </lineage>
</organism>
<feature type="compositionally biased region" description="Polar residues" evidence="1">
    <location>
        <begin position="343"/>
        <end position="357"/>
    </location>
</feature>
<reference evidence="2" key="1">
    <citation type="submission" date="2020-03" db="EMBL/GenBank/DDBJ databases">
        <title>A high-quality chromosome-level genome assembly of a woody plant with both climbing and erect habits, Rhamnella rubrinervis.</title>
        <authorList>
            <person name="Lu Z."/>
            <person name="Yang Y."/>
            <person name="Zhu X."/>
            <person name="Sun Y."/>
        </authorList>
    </citation>
    <scope>NUCLEOTIDE SEQUENCE</scope>
    <source>
        <strain evidence="2">BYM</strain>
        <tissue evidence="2">Leaf</tissue>
    </source>
</reference>
<dbReference type="InterPro" id="IPR021916">
    <property type="entry name" value="DUF3527"/>
</dbReference>
<dbReference type="EMBL" id="VOIH02000006">
    <property type="protein sequence ID" value="KAF3443517.1"/>
    <property type="molecule type" value="Genomic_DNA"/>
</dbReference>
<sequence length="377" mass="40742">MNKSSSSKDSSDIHNLRSTDVSGKATSENALASSCMDASSSDKPTATGKARSSPLRRLLEPLLKRRQKTAGACYGQEAWTTNYISGSLEWHCIYTFFTIREVKKKYGSWINQGGKGKAHDYIHNAVAQMKADNQTSVFQPNDELAAVVVKIPKKIIPSSRKHEHQNNNSSKMSQVNLKESLSGVSCKSNSGENVQSQLYLSSQNFVSTTVILPGGTHSLPSKGGPSSLIERWNTGGSCDCGGWDLGCKLRILANQNQAPKKSSSTNGSPTADRLELFSEGGAQESQLLFSLAPFKDGVYSVEFSSSLSTLQAFSICIAVLDSRNLRELSEPFNSLEEKSLGQTMHGLQNSGVSGTSRTEGDVPRYVSYPPLSPVGRV</sequence>
<name>A0A8K0H0N4_9ROSA</name>
<dbReference type="Pfam" id="PF12043">
    <property type="entry name" value="DUF3527"/>
    <property type="match status" value="1"/>
</dbReference>